<feature type="non-terminal residue" evidence="1">
    <location>
        <position position="1"/>
    </location>
</feature>
<dbReference type="Gene3D" id="3.20.20.80">
    <property type="entry name" value="Glycosidases"/>
    <property type="match status" value="1"/>
</dbReference>
<sequence length="154" mass="16669">GDEFGQSQNGNNNAYCQDNATSWLDWPLAATPAGQAMTAYVGQLAALRAAHASVRGRSYLYGKRETAPGLLDIAWYDAEGHPMTSDAWNDEHGRILGLFRSSTDDGPADTTYLIMNTGTRTSTASCRRFRANGRCCSTVPIPRGPAPVRTGWRA</sequence>
<organism evidence="1">
    <name type="scientific">uncultured Gluconacetobacter sp</name>
    <dbReference type="NCBI Taxonomy" id="254436"/>
    <lineage>
        <taxon>Bacteria</taxon>
        <taxon>Pseudomonadati</taxon>
        <taxon>Pseudomonadota</taxon>
        <taxon>Alphaproteobacteria</taxon>
        <taxon>Acetobacterales</taxon>
        <taxon>Acetobacteraceae</taxon>
        <taxon>Gluconacetobacter</taxon>
        <taxon>environmental samples</taxon>
    </lineage>
</organism>
<feature type="non-terminal residue" evidence="1">
    <location>
        <position position="154"/>
    </location>
</feature>
<dbReference type="InterPro" id="IPR013780">
    <property type="entry name" value="Glyco_hydro_b"/>
</dbReference>
<dbReference type="SUPFAM" id="SSF51445">
    <property type="entry name" value="(Trans)glycosidases"/>
    <property type="match status" value="1"/>
</dbReference>
<accession>A0A060BU17</accession>
<dbReference type="EMBL" id="KF117067">
    <property type="protein sequence ID" value="AIA84320.1"/>
    <property type="molecule type" value="Genomic_DNA"/>
</dbReference>
<proteinExistence type="predicted"/>
<dbReference type="PANTHER" id="PTHR43002">
    <property type="entry name" value="GLYCOGEN DEBRANCHING ENZYME"/>
    <property type="match status" value="1"/>
</dbReference>
<evidence type="ECO:0000313" key="1">
    <source>
        <dbReference type="EMBL" id="AIA84320.1"/>
    </source>
</evidence>
<dbReference type="InterPro" id="IPR017853">
    <property type="entry name" value="GH"/>
</dbReference>
<dbReference type="SUPFAM" id="SSF51011">
    <property type="entry name" value="Glycosyl hydrolase domain"/>
    <property type="match status" value="1"/>
</dbReference>
<dbReference type="Gene3D" id="2.60.40.1180">
    <property type="entry name" value="Golgi alpha-mannosidase II"/>
    <property type="match status" value="1"/>
</dbReference>
<name>A0A060BU17_9PROT</name>
<protein>
    <submittedName>
        <fullName evidence="1">CAZy families CBM48|GH13 protein</fullName>
    </submittedName>
</protein>
<reference evidence="1" key="1">
    <citation type="journal article" date="2013" name="Environ. Microbiol.">
        <title>Seasonally variable intestinal metagenomes of the red palm weevil (Rhynchophorus ferrugineus).</title>
        <authorList>
            <person name="Jia S."/>
            <person name="Zhang X."/>
            <person name="Zhang G."/>
            <person name="Yin A."/>
            <person name="Zhang S."/>
            <person name="Li F."/>
            <person name="Wang L."/>
            <person name="Zhao D."/>
            <person name="Yun Q."/>
            <person name="Tala"/>
            <person name="Wang J."/>
            <person name="Sun G."/>
            <person name="Baabdullah M."/>
            <person name="Yu X."/>
            <person name="Hu S."/>
            <person name="Al-Mssallem I.S."/>
            <person name="Yu J."/>
        </authorList>
    </citation>
    <scope>NUCLEOTIDE SEQUENCE</scope>
</reference>
<dbReference type="AlphaFoldDB" id="A0A060BU17"/>